<reference evidence="1" key="1">
    <citation type="submission" date="2020-05" db="EMBL/GenBank/DDBJ databases">
        <title>Complete genome sequence of Bradyrhizobium diazoefficiens XF9 isolated from soybean nodule.</title>
        <authorList>
            <person name="Noda R."/>
            <person name="Kakizaki K."/>
            <person name="Minamisawa K."/>
        </authorList>
    </citation>
    <scope>NUCLEOTIDE SEQUENCE</scope>
    <source>
        <strain evidence="1">XF9</strain>
    </source>
</reference>
<dbReference type="AlphaFoldDB" id="A0A810C954"/>
<gene>
    <name evidence="1" type="ORF">XF9B_52220</name>
</gene>
<dbReference type="EMBL" id="AP023098">
    <property type="protein sequence ID" value="BCE83801.1"/>
    <property type="molecule type" value="Genomic_DNA"/>
</dbReference>
<organism evidence="1">
    <name type="scientific">Bradyrhizobium diazoefficiens</name>
    <dbReference type="NCBI Taxonomy" id="1355477"/>
    <lineage>
        <taxon>Bacteria</taxon>
        <taxon>Pseudomonadati</taxon>
        <taxon>Pseudomonadota</taxon>
        <taxon>Alphaproteobacteria</taxon>
        <taxon>Hyphomicrobiales</taxon>
        <taxon>Nitrobacteraceae</taxon>
        <taxon>Bradyrhizobium</taxon>
    </lineage>
</organism>
<name>A0A810C954_9BRAD</name>
<sequence length="418" mass="46862">MKVFWAWQSDHPRNISRDVIREALEEAIDHLKESREVVEAPEQSRGEIHLDHDTKGLTGSPDVARSILEKIAAAKVFVGDVTPVGKSPDKVGNEGTRPGRPLINSNVAIEYGYAMHKLGDNAIIGVTNTAFGRPEDLPFDIIHKRFPVQYQLVEEATKAEIDVQRKKLRADFIFRLKGFLDNPEPVAVEFQETQPQVGKAIFSRSGEKLGHCREIDAEMYLPFWDVLYLRLIPTRPLKMPLSERRMMDSASKWGAMGGRNVSFAFTNQYGAISIEQAGNTPNIDSLTQYFPNGEVWAINADIMRQGDNGQNKHYLSTPAENAFMEGLEHGLQHMKDIGAEFPIKVVAGVVGFKGRLLTAHGVEVHRFGRMVTNDVEVTRWLHDDSLEAQDKFLELLYSEIFAQSGNVRPKGLNGFPKA</sequence>
<proteinExistence type="predicted"/>
<accession>A0A810C954</accession>
<protein>
    <submittedName>
        <fullName evidence="1">Uncharacterized protein</fullName>
    </submittedName>
</protein>
<evidence type="ECO:0000313" key="1">
    <source>
        <dbReference type="EMBL" id="BCE83801.1"/>
    </source>
</evidence>